<proteinExistence type="predicted"/>
<accession>A0ABR5ZQF8</accession>
<dbReference type="SMART" id="SM00245">
    <property type="entry name" value="TSPc"/>
    <property type="match status" value="1"/>
</dbReference>
<name>A0ABR5ZQF8_9PROT</name>
<evidence type="ECO:0000256" key="1">
    <source>
        <dbReference type="SAM" id="MobiDB-lite"/>
    </source>
</evidence>
<gene>
    <name evidence="3" type="ORF">CPA56_00440</name>
</gene>
<evidence type="ECO:0000313" key="4">
    <source>
        <dbReference type="Proteomes" id="UP000765338"/>
    </source>
</evidence>
<dbReference type="SUPFAM" id="SSF50156">
    <property type="entry name" value="PDZ domain-like"/>
    <property type="match status" value="1"/>
</dbReference>
<feature type="domain" description="Tail specific protease" evidence="2">
    <location>
        <begin position="353"/>
        <end position="561"/>
    </location>
</feature>
<dbReference type="InterPro" id="IPR036034">
    <property type="entry name" value="PDZ_sf"/>
</dbReference>
<dbReference type="Proteomes" id="UP000765338">
    <property type="component" value="Unassembled WGS sequence"/>
</dbReference>
<feature type="region of interest" description="Disordered" evidence="1">
    <location>
        <begin position="253"/>
        <end position="280"/>
    </location>
</feature>
<evidence type="ECO:0000313" key="3">
    <source>
        <dbReference type="EMBL" id="MBA5726465.1"/>
    </source>
</evidence>
<dbReference type="SUPFAM" id="SSF52096">
    <property type="entry name" value="ClpP/crotonase"/>
    <property type="match status" value="1"/>
</dbReference>
<feature type="compositionally biased region" description="Polar residues" evidence="1">
    <location>
        <begin position="255"/>
        <end position="276"/>
    </location>
</feature>
<reference evidence="3 4" key="1">
    <citation type="submission" date="2017-10" db="EMBL/GenBank/DDBJ databases">
        <authorList>
            <person name="Jakob F."/>
        </authorList>
    </citation>
    <scope>NUCLEOTIDE SEQUENCE [LARGE SCALE GENOMIC DNA]</scope>
    <source>
        <strain evidence="3 4">TMW 2.1889</strain>
    </source>
</reference>
<dbReference type="Gene3D" id="3.30.750.44">
    <property type="match status" value="1"/>
</dbReference>
<dbReference type="EMBL" id="PDLY01000001">
    <property type="protein sequence ID" value="MBA5726465.1"/>
    <property type="molecule type" value="Genomic_DNA"/>
</dbReference>
<protein>
    <recommendedName>
        <fullName evidence="2">Tail specific protease domain-containing protein</fullName>
    </recommendedName>
</protein>
<comment type="caution">
    <text evidence="3">The sequence shown here is derived from an EMBL/GenBank/DDBJ whole genome shotgun (WGS) entry which is preliminary data.</text>
</comment>
<keyword evidence="4" id="KW-1185">Reference proteome</keyword>
<feature type="region of interest" description="Disordered" evidence="1">
    <location>
        <begin position="75"/>
        <end position="117"/>
    </location>
</feature>
<sequence length="653" mass="69755">MTLFRFPYSLFPQSLRSAVPIRLVRPLHPARAIMAGCLLSGLLGAGVATALPVQPSPFWHRFIHRFTGHVTDASLSQASGTTPARVIPSGPGSSPVGALPSQARPDSPVLSPAPSDFTDEDRQAELTLSTALTFMLPRTLAPHTPQELCLWGMQSLLEAVPPLQAHDTAPSASFTFTLQPKTFFTPARLTILYNHQPLLSERTPGRDDVTGWSHLSLRLITLLHRNVPRFQLMSDETLLNHFLNGMLGKLDPYSRYQSPTPPASHSDSVTPDSSPATAPASVGLTLRRTHARFPVVAALNLNSPLWDAGIAPGDSLVRLDRHSAHQLPLATLQSMLTGQAGSQIELEFHTQDGRQITRTFTRGRMEEESVFPDSTGRYPVLRVTHFSSHTAEEISQYLSTLLPDTSPDNGGLPLPSTPASSAAPALPGLILDLRGNHGGILQQAVMTAALFLNHGVIATTEGRAAEANHVWSIQGGDLTNNAPLALLVDQDTGSAAEVLAAALADQQRAVVTGSSSFGKGMVQVSTIMPNGGHLSLTWARLAAPQGWTLQGLGVLPQLCTSPKGQFTLHAQLAALREGHSLMTEALQKSRLIHEDSPDSARHALRQVCPPSSPNQDDMAAILALFASPQAYHTALLHLPDSSSAAHQTAASAP</sequence>
<dbReference type="Pfam" id="PF03572">
    <property type="entry name" value="Peptidase_S41"/>
    <property type="match status" value="1"/>
</dbReference>
<dbReference type="Gene3D" id="2.30.42.10">
    <property type="match status" value="1"/>
</dbReference>
<dbReference type="Gene3D" id="3.90.226.10">
    <property type="entry name" value="2-enoyl-CoA Hydratase, Chain A, domain 1"/>
    <property type="match status" value="1"/>
</dbReference>
<evidence type="ECO:0000259" key="2">
    <source>
        <dbReference type="SMART" id="SM00245"/>
    </source>
</evidence>
<organism evidence="3 4">
    <name type="scientific">Bombella mellum</name>
    <dbReference type="NCBI Taxonomy" id="2039288"/>
    <lineage>
        <taxon>Bacteria</taxon>
        <taxon>Pseudomonadati</taxon>
        <taxon>Pseudomonadota</taxon>
        <taxon>Alphaproteobacteria</taxon>
        <taxon>Acetobacterales</taxon>
        <taxon>Acetobacteraceae</taxon>
        <taxon>Bombella</taxon>
    </lineage>
</organism>
<dbReference type="InterPro" id="IPR029045">
    <property type="entry name" value="ClpP/crotonase-like_dom_sf"/>
</dbReference>
<dbReference type="InterPro" id="IPR005151">
    <property type="entry name" value="Tail-specific_protease"/>
</dbReference>
<dbReference type="PANTHER" id="PTHR32060:SF30">
    <property type="entry name" value="CARBOXY-TERMINAL PROCESSING PROTEASE CTPA"/>
    <property type="match status" value="1"/>
</dbReference>
<dbReference type="PANTHER" id="PTHR32060">
    <property type="entry name" value="TAIL-SPECIFIC PROTEASE"/>
    <property type="match status" value="1"/>
</dbReference>